<dbReference type="GO" id="GO:0008270">
    <property type="term" value="F:zinc ion binding"/>
    <property type="evidence" value="ECO:0007669"/>
    <property type="project" value="UniProtKB-KW"/>
</dbReference>
<feature type="region of interest" description="Disordered" evidence="2">
    <location>
        <begin position="350"/>
        <end position="398"/>
    </location>
</feature>
<dbReference type="EMBL" id="JARK01001337">
    <property type="protein sequence ID" value="EYC34118.1"/>
    <property type="molecule type" value="Genomic_DNA"/>
</dbReference>
<sequence>MPEASIFWNDCTALESASATLSAIAAASRCRPADHCSIEGRTQEGCVWQGRNSVNNARNGGVLSCVLMAQMSAPLQGLRVPPRNPGNFESELFYKMSSIISLGTIRGKLRGLPGSRMVTYRLPRKLRTVVRKHGPCPTCGGGEAERHRAWENSVRHERAVNEGEVEIREDGHYWIIESFRRGRDYRLEVMDCTCEDITMICPLCGVCPRCVSCSCPDGAKFGISCKHAHAFALYRKRNELDREGADENLPSPQTSAACTDVGGKVVGSKADDSDGSDVDSEQDLGVPRIYAEKRLVKTFEENMLMVMSFLLSRALTGTKDRLDEMERVNSLLMDIVSLTIGEDAVPRLVQQHRRSKRGQTVPAEEGNGPVNKMSKHTEEPGTQDSSKIDSGANVVVNN</sequence>
<evidence type="ECO:0000313" key="5">
    <source>
        <dbReference type="Proteomes" id="UP000024635"/>
    </source>
</evidence>
<comment type="caution">
    <text evidence="4">The sequence shown here is derived from an EMBL/GenBank/DDBJ whole genome shotgun (WGS) entry which is preliminary data.</text>
</comment>
<reference evidence="5" key="1">
    <citation type="journal article" date="2015" name="Nat. Genet.">
        <title>The genome and transcriptome of the zoonotic hookworm Ancylostoma ceylanicum identify infection-specific gene families.</title>
        <authorList>
            <person name="Schwarz E.M."/>
            <person name="Hu Y."/>
            <person name="Antoshechkin I."/>
            <person name="Miller M.M."/>
            <person name="Sternberg P.W."/>
            <person name="Aroian R.V."/>
        </authorList>
    </citation>
    <scope>NUCLEOTIDE SEQUENCE</scope>
    <source>
        <strain evidence="5">HY135</strain>
    </source>
</reference>
<keyword evidence="1" id="KW-0479">Metal-binding</keyword>
<accession>A0A016W557</accession>
<proteinExistence type="predicted"/>
<dbReference type="PROSITE" id="PS50966">
    <property type="entry name" value="ZF_SWIM"/>
    <property type="match status" value="1"/>
</dbReference>
<evidence type="ECO:0000313" key="4">
    <source>
        <dbReference type="EMBL" id="EYC34118.1"/>
    </source>
</evidence>
<organism evidence="4 5">
    <name type="scientific">Ancylostoma ceylanicum</name>
    <dbReference type="NCBI Taxonomy" id="53326"/>
    <lineage>
        <taxon>Eukaryota</taxon>
        <taxon>Metazoa</taxon>
        <taxon>Ecdysozoa</taxon>
        <taxon>Nematoda</taxon>
        <taxon>Chromadorea</taxon>
        <taxon>Rhabditida</taxon>
        <taxon>Rhabditina</taxon>
        <taxon>Rhabditomorpha</taxon>
        <taxon>Strongyloidea</taxon>
        <taxon>Ancylostomatidae</taxon>
        <taxon>Ancylostomatinae</taxon>
        <taxon>Ancylostoma</taxon>
    </lineage>
</organism>
<evidence type="ECO:0000259" key="3">
    <source>
        <dbReference type="PROSITE" id="PS50966"/>
    </source>
</evidence>
<keyword evidence="1" id="KW-0863">Zinc-finger</keyword>
<evidence type="ECO:0000256" key="1">
    <source>
        <dbReference type="PROSITE-ProRule" id="PRU00325"/>
    </source>
</evidence>
<dbReference type="AlphaFoldDB" id="A0A016W557"/>
<dbReference type="InterPro" id="IPR007527">
    <property type="entry name" value="Znf_SWIM"/>
</dbReference>
<keyword evidence="1" id="KW-0862">Zinc</keyword>
<name>A0A016W557_9BILA</name>
<dbReference type="OrthoDB" id="10372503at2759"/>
<protein>
    <recommendedName>
        <fullName evidence="3">SWIM-type domain-containing protein</fullName>
    </recommendedName>
</protein>
<feature type="domain" description="SWIM-type" evidence="3">
    <location>
        <begin position="185"/>
        <end position="236"/>
    </location>
</feature>
<evidence type="ECO:0000256" key="2">
    <source>
        <dbReference type="SAM" id="MobiDB-lite"/>
    </source>
</evidence>
<dbReference type="Proteomes" id="UP000024635">
    <property type="component" value="Unassembled WGS sequence"/>
</dbReference>
<gene>
    <name evidence="4" type="primary">Acey_s0001.g252</name>
    <name evidence="4" type="ORF">Y032_0001g252</name>
</gene>
<keyword evidence="5" id="KW-1185">Reference proteome</keyword>